<dbReference type="Pfam" id="PF00593">
    <property type="entry name" value="TonB_dep_Rec_b-barrel"/>
    <property type="match status" value="1"/>
</dbReference>
<dbReference type="Gene3D" id="2.170.130.10">
    <property type="entry name" value="TonB-dependent receptor, plug domain"/>
    <property type="match status" value="1"/>
</dbReference>
<dbReference type="Gene3D" id="2.40.170.20">
    <property type="entry name" value="TonB-dependent receptor, beta-barrel domain"/>
    <property type="match status" value="1"/>
</dbReference>
<evidence type="ECO:0000256" key="6">
    <source>
        <dbReference type="ARBA" id="ARBA00023077"/>
    </source>
</evidence>
<dbReference type="InterPro" id="IPR012910">
    <property type="entry name" value="Plug_dom"/>
</dbReference>
<dbReference type="InterPro" id="IPR000531">
    <property type="entry name" value="Beta-barrel_TonB"/>
</dbReference>
<keyword evidence="5 12" id="KW-0732">Signal</keyword>
<dbReference type="Proteomes" id="UP001361239">
    <property type="component" value="Unassembled WGS sequence"/>
</dbReference>
<dbReference type="SUPFAM" id="SSF56935">
    <property type="entry name" value="Porins"/>
    <property type="match status" value="1"/>
</dbReference>
<evidence type="ECO:0000313" key="15">
    <source>
        <dbReference type="EMBL" id="MEJ5978196.1"/>
    </source>
</evidence>
<evidence type="ECO:0000256" key="4">
    <source>
        <dbReference type="ARBA" id="ARBA00022692"/>
    </source>
</evidence>
<evidence type="ECO:0000256" key="9">
    <source>
        <dbReference type="ARBA" id="ARBA00023237"/>
    </source>
</evidence>
<feature type="chain" id="PRO_5046120212" evidence="12">
    <location>
        <begin position="22"/>
        <end position="701"/>
    </location>
</feature>
<keyword evidence="6 11" id="KW-0798">TonB box</keyword>
<evidence type="ECO:0000313" key="16">
    <source>
        <dbReference type="Proteomes" id="UP001361239"/>
    </source>
</evidence>
<dbReference type="RefSeq" id="WP_339588133.1">
    <property type="nucleotide sequence ID" value="NZ_JBBHJZ010000003.1"/>
</dbReference>
<evidence type="ECO:0000256" key="1">
    <source>
        <dbReference type="ARBA" id="ARBA00004571"/>
    </source>
</evidence>
<comment type="similarity">
    <text evidence="10 11">Belongs to the TonB-dependent receptor family.</text>
</comment>
<keyword evidence="2 10" id="KW-0813">Transport</keyword>
<evidence type="ECO:0000256" key="7">
    <source>
        <dbReference type="ARBA" id="ARBA00023136"/>
    </source>
</evidence>
<evidence type="ECO:0000259" key="14">
    <source>
        <dbReference type="Pfam" id="PF07715"/>
    </source>
</evidence>
<dbReference type="InterPro" id="IPR036942">
    <property type="entry name" value="Beta-barrel_TonB_sf"/>
</dbReference>
<sequence length="701" mass="76910">MRHLATLASVLALGLSSQAFAQDEAQPAEDTGNGTFTLGQIVVTGARPEGIAIGGETLTAEAIYAFNRNTLDDAANLIPGVTAGNSGGSRNERLLFVRGFDRFQVPLSIDGIRVYLPADNRLDFGRFLTPDIAELQVAKGYASVLDGPGGMGGAVNLVTRKPTKEIEAEVRGTLNLDRDADYAGYNVFALLGTKHDQWYAQASYARNFQDHWTLAGGFRPTVVANEDGGERDFSRTSDWRVNVKAGFTPNATDEYAISYTRQEGSKNAPLHVSDTNNVSLRNWEWPYWNIEGVYFLSTTALGDQATLKTRAYWNKYENLLRSWDNRNQNSQTLARSFDSPYDDTAYGGSAELAVALAPRDTLTLAFHYRHDEHTETQTSRPGFTTPTVEPVQVSAERTWSAAIENRLAFTEALSLTLGGSFDWRDTDRAEEFGVPLSQTGASRLYSFALRNASAWNAQGRLDWAQDGTALHLSVSSRARFPTLFERFSSQFGTAEANPNLKPERATNVEFGGSRAFGPIRVEGAIFYSHLTDALVSVRTAANLNRRENYGSADYYGGELSLSAQLTSVFQAGVNYSYIKRDFDVGTPPTGGLIRPFELTDVPGHKGFVWISYRPVPAINVLPSLEFASGRTTVTPASANGLVPVYYQTGGYVTAALRVDWDVTDFLTVGVGGRNLFDRNYTLTDGFPEPGRSFFASIRAKY</sequence>
<dbReference type="PROSITE" id="PS52016">
    <property type="entry name" value="TONB_DEPENDENT_REC_3"/>
    <property type="match status" value="1"/>
</dbReference>
<comment type="subcellular location">
    <subcellularLocation>
        <location evidence="1 10">Cell outer membrane</location>
        <topology evidence="1 10">Multi-pass membrane protein</topology>
    </subcellularLocation>
</comment>
<keyword evidence="16" id="KW-1185">Reference proteome</keyword>
<evidence type="ECO:0000256" key="10">
    <source>
        <dbReference type="PROSITE-ProRule" id="PRU01360"/>
    </source>
</evidence>
<reference evidence="15 16" key="1">
    <citation type="submission" date="2024-03" db="EMBL/GenBank/DDBJ databases">
        <authorList>
            <person name="Jo J.-H."/>
        </authorList>
    </citation>
    <scope>NUCLEOTIDE SEQUENCE [LARGE SCALE GENOMIC DNA]</scope>
    <source>
        <strain evidence="15 16">PS1R-30</strain>
    </source>
</reference>
<keyword evidence="3 10" id="KW-1134">Transmembrane beta strand</keyword>
<evidence type="ECO:0000256" key="5">
    <source>
        <dbReference type="ARBA" id="ARBA00022729"/>
    </source>
</evidence>
<feature type="signal peptide" evidence="12">
    <location>
        <begin position="1"/>
        <end position="21"/>
    </location>
</feature>
<evidence type="ECO:0000256" key="2">
    <source>
        <dbReference type="ARBA" id="ARBA00022448"/>
    </source>
</evidence>
<evidence type="ECO:0000256" key="8">
    <source>
        <dbReference type="ARBA" id="ARBA00023170"/>
    </source>
</evidence>
<keyword evidence="8 15" id="KW-0675">Receptor</keyword>
<accession>A0ABU8RYP4</accession>
<feature type="domain" description="TonB-dependent receptor plug" evidence="14">
    <location>
        <begin position="57"/>
        <end position="154"/>
    </location>
</feature>
<feature type="domain" description="TonB-dependent receptor-like beta-barrel" evidence="13">
    <location>
        <begin position="226"/>
        <end position="675"/>
    </location>
</feature>
<evidence type="ECO:0000256" key="12">
    <source>
        <dbReference type="SAM" id="SignalP"/>
    </source>
</evidence>
<dbReference type="EMBL" id="JBBHJZ010000003">
    <property type="protein sequence ID" value="MEJ5978196.1"/>
    <property type="molecule type" value="Genomic_DNA"/>
</dbReference>
<gene>
    <name evidence="15" type="ORF">WG901_16200</name>
</gene>
<protein>
    <submittedName>
        <fullName evidence="15">TonB-dependent receptor</fullName>
    </submittedName>
</protein>
<evidence type="ECO:0000259" key="13">
    <source>
        <dbReference type="Pfam" id="PF00593"/>
    </source>
</evidence>
<dbReference type="PANTHER" id="PTHR30069:SF29">
    <property type="entry name" value="HEMOGLOBIN AND HEMOGLOBIN-HAPTOGLOBIN-BINDING PROTEIN 1-RELATED"/>
    <property type="match status" value="1"/>
</dbReference>
<evidence type="ECO:0000256" key="11">
    <source>
        <dbReference type="RuleBase" id="RU003357"/>
    </source>
</evidence>
<organism evidence="15 16">
    <name type="scientific">Novosphingobium anseongense</name>
    <dbReference type="NCBI Taxonomy" id="3133436"/>
    <lineage>
        <taxon>Bacteria</taxon>
        <taxon>Pseudomonadati</taxon>
        <taxon>Pseudomonadota</taxon>
        <taxon>Alphaproteobacteria</taxon>
        <taxon>Sphingomonadales</taxon>
        <taxon>Sphingomonadaceae</taxon>
        <taxon>Novosphingobium</taxon>
    </lineage>
</organism>
<keyword evidence="4 10" id="KW-0812">Transmembrane</keyword>
<dbReference type="InterPro" id="IPR037066">
    <property type="entry name" value="Plug_dom_sf"/>
</dbReference>
<dbReference type="Pfam" id="PF07715">
    <property type="entry name" value="Plug"/>
    <property type="match status" value="1"/>
</dbReference>
<dbReference type="InterPro" id="IPR039426">
    <property type="entry name" value="TonB-dep_rcpt-like"/>
</dbReference>
<keyword evidence="9 10" id="KW-0998">Cell outer membrane</keyword>
<dbReference type="CDD" id="cd01347">
    <property type="entry name" value="ligand_gated_channel"/>
    <property type="match status" value="1"/>
</dbReference>
<proteinExistence type="inferred from homology"/>
<evidence type="ECO:0000256" key="3">
    <source>
        <dbReference type="ARBA" id="ARBA00022452"/>
    </source>
</evidence>
<name>A0ABU8RYP4_9SPHN</name>
<dbReference type="PANTHER" id="PTHR30069">
    <property type="entry name" value="TONB-DEPENDENT OUTER MEMBRANE RECEPTOR"/>
    <property type="match status" value="1"/>
</dbReference>
<keyword evidence="7 10" id="KW-0472">Membrane</keyword>
<comment type="caution">
    <text evidence="15">The sequence shown here is derived from an EMBL/GenBank/DDBJ whole genome shotgun (WGS) entry which is preliminary data.</text>
</comment>